<dbReference type="AlphaFoldDB" id="A0AAE3XFN5"/>
<dbReference type="RefSeq" id="WP_188846093.1">
    <property type="nucleotide sequence ID" value="NZ_BMHJ01000045.1"/>
</dbReference>
<evidence type="ECO:0000313" key="2">
    <source>
        <dbReference type="Proteomes" id="UP001185331"/>
    </source>
</evidence>
<dbReference type="Proteomes" id="UP001185331">
    <property type="component" value="Unassembled WGS sequence"/>
</dbReference>
<proteinExistence type="predicted"/>
<comment type="caution">
    <text evidence="1">The sequence shown here is derived from an EMBL/GenBank/DDBJ whole genome shotgun (WGS) entry which is preliminary data.</text>
</comment>
<reference evidence="1" key="1">
    <citation type="submission" date="2023-07" db="EMBL/GenBank/DDBJ databases">
        <title>Sorghum-associated microbial communities from plants grown in Nebraska, USA.</title>
        <authorList>
            <person name="Schachtman D."/>
        </authorList>
    </citation>
    <scope>NUCLEOTIDE SEQUENCE</scope>
    <source>
        <strain evidence="1">BE330</strain>
    </source>
</reference>
<sequence length="45" mass="4927">MTDDSSPSTSHHTFRSVIVDGLDSEHARVELADGAIEMWTLSDLP</sequence>
<evidence type="ECO:0000313" key="1">
    <source>
        <dbReference type="EMBL" id="MDR6221235.1"/>
    </source>
</evidence>
<protein>
    <submittedName>
        <fullName evidence="1">Uncharacterized protein</fullName>
    </submittedName>
</protein>
<name>A0AAE3XFN5_9DEIO</name>
<accession>A0AAE3XFN5</accession>
<organism evidence="1 2">
    <name type="scientific">Deinococcus soli</name>
    <name type="common">ex Cha et al. 2016</name>
    <dbReference type="NCBI Taxonomy" id="1309411"/>
    <lineage>
        <taxon>Bacteria</taxon>
        <taxon>Thermotogati</taxon>
        <taxon>Deinococcota</taxon>
        <taxon>Deinococci</taxon>
        <taxon>Deinococcales</taxon>
        <taxon>Deinococcaceae</taxon>
        <taxon>Deinococcus</taxon>
    </lineage>
</organism>
<gene>
    <name evidence="1" type="ORF">J2Y00_004867</name>
</gene>
<dbReference type="EMBL" id="JAVDQK010000026">
    <property type="protein sequence ID" value="MDR6221235.1"/>
    <property type="molecule type" value="Genomic_DNA"/>
</dbReference>